<evidence type="ECO:0000256" key="8">
    <source>
        <dbReference type="ARBA" id="ARBA00048090"/>
    </source>
</evidence>
<keyword evidence="7 9" id="KW-0067">ATP-binding</keyword>
<gene>
    <name evidence="10" type="ORF">QRT05_02965</name>
</gene>
<dbReference type="PANTHER" id="PTHR43442">
    <property type="entry name" value="GLUCONOKINASE-RELATED"/>
    <property type="match status" value="1"/>
</dbReference>
<evidence type="ECO:0000313" key="11">
    <source>
        <dbReference type="Proteomes" id="UP001321453"/>
    </source>
</evidence>
<comment type="similarity">
    <text evidence="2 9">Belongs to the gluconokinase GntK/GntV family.</text>
</comment>
<dbReference type="SUPFAM" id="SSF52540">
    <property type="entry name" value="P-loop containing nucleoside triphosphate hydrolases"/>
    <property type="match status" value="1"/>
</dbReference>
<evidence type="ECO:0000256" key="1">
    <source>
        <dbReference type="ARBA" id="ARBA00004761"/>
    </source>
</evidence>
<reference evidence="10 11" key="1">
    <citation type="submission" date="2023-06" db="EMBL/GenBank/DDBJ databases">
        <title>Cellulomonas sp. MW9 Whole genome sequence.</title>
        <authorList>
            <person name="Park S."/>
        </authorList>
    </citation>
    <scope>NUCLEOTIDE SEQUENCE [LARGE SCALE GENOMIC DNA]</scope>
    <source>
        <strain evidence="10 11">MW9</strain>
    </source>
</reference>
<dbReference type="Proteomes" id="UP001321453">
    <property type="component" value="Unassembled WGS sequence"/>
</dbReference>
<proteinExistence type="inferred from homology"/>
<keyword evidence="6 9" id="KW-0418">Kinase</keyword>
<evidence type="ECO:0000256" key="6">
    <source>
        <dbReference type="ARBA" id="ARBA00022777"/>
    </source>
</evidence>
<dbReference type="EC" id="2.7.1.12" evidence="3 9"/>
<dbReference type="GO" id="GO:0046316">
    <property type="term" value="F:gluconokinase activity"/>
    <property type="evidence" value="ECO:0007669"/>
    <property type="project" value="UniProtKB-EC"/>
</dbReference>
<dbReference type="NCBIfam" id="TIGR01313">
    <property type="entry name" value="therm_gnt_kin"/>
    <property type="match status" value="1"/>
</dbReference>
<evidence type="ECO:0000256" key="9">
    <source>
        <dbReference type="RuleBase" id="RU363066"/>
    </source>
</evidence>
<protein>
    <recommendedName>
        <fullName evidence="3 9">Gluconokinase</fullName>
        <ecNumber evidence="3 9">2.7.1.12</ecNumber>
    </recommendedName>
</protein>
<dbReference type="PANTHER" id="PTHR43442:SF3">
    <property type="entry name" value="GLUCONOKINASE-RELATED"/>
    <property type="match status" value="1"/>
</dbReference>
<evidence type="ECO:0000256" key="5">
    <source>
        <dbReference type="ARBA" id="ARBA00022741"/>
    </source>
</evidence>
<comment type="catalytic activity">
    <reaction evidence="8 9">
        <text>D-gluconate + ATP = 6-phospho-D-gluconate + ADP + H(+)</text>
        <dbReference type="Rhea" id="RHEA:19433"/>
        <dbReference type="ChEBI" id="CHEBI:15378"/>
        <dbReference type="ChEBI" id="CHEBI:18391"/>
        <dbReference type="ChEBI" id="CHEBI:30616"/>
        <dbReference type="ChEBI" id="CHEBI:58759"/>
        <dbReference type="ChEBI" id="CHEBI:456216"/>
        <dbReference type="EC" id="2.7.1.12"/>
    </reaction>
</comment>
<organism evidence="10 11">
    <name type="scientific">Cellulomonas edaphi</name>
    <dbReference type="NCBI Taxonomy" id="3053468"/>
    <lineage>
        <taxon>Bacteria</taxon>
        <taxon>Bacillati</taxon>
        <taxon>Actinomycetota</taxon>
        <taxon>Actinomycetes</taxon>
        <taxon>Micrococcales</taxon>
        <taxon>Cellulomonadaceae</taxon>
        <taxon>Cellulomonas</taxon>
    </lineage>
</organism>
<keyword evidence="11" id="KW-1185">Reference proteome</keyword>
<accession>A0ABT7S3T5</accession>
<dbReference type="CDD" id="cd02021">
    <property type="entry name" value="GntK"/>
    <property type="match status" value="1"/>
</dbReference>
<comment type="caution">
    <text evidence="10">The sequence shown here is derived from an EMBL/GenBank/DDBJ whole genome shotgun (WGS) entry which is preliminary data.</text>
</comment>
<evidence type="ECO:0000313" key="10">
    <source>
        <dbReference type="EMBL" id="MDM7830283.1"/>
    </source>
</evidence>
<dbReference type="InterPro" id="IPR006001">
    <property type="entry name" value="Therm_gnt_kin"/>
</dbReference>
<name>A0ABT7S3T5_9CELL</name>
<dbReference type="Gene3D" id="3.40.50.300">
    <property type="entry name" value="P-loop containing nucleotide triphosphate hydrolases"/>
    <property type="match status" value="1"/>
</dbReference>
<evidence type="ECO:0000256" key="4">
    <source>
        <dbReference type="ARBA" id="ARBA00022679"/>
    </source>
</evidence>
<comment type="pathway">
    <text evidence="1">Carbohydrate acid metabolism.</text>
</comment>
<evidence type="ECO:0000256" key="3">
    <source>
        <dbReference type="ARBA" id="ARBA00012054"/>
    </source>
</evidence>
<dbReference type="InterPro" id="IPR027417">
    <property type="entry name" value="P-loop_NTPase"/>
</dbReference>
<evidence type="ECO:0000256" key="2">
    <source>
        <dbReference type="ARBA" id="ARBA00008420"/>
    </source>
</evidence>
<keyword evidence="5 9" id="KW-0547">Nucleotide-binding</keyword>
<keyword evidence="4 9" id="KW-0808">Transferase</keyword>
<evidence type="ECO:0000256" key="7">
    <source>
        <dbReference type="ARBA" id="ARBA00022840"/>
    </source>
</evidence>
<dbReference type="Pfam" id="PF13671">
    <property type="entry name" value="AAA_33"/>
    <property type="match status" value="1"/>
</dbReference>
<dbReference type="EMBL" id="JAUCGR010000001">
    <property type="protein sequence ID" value="MDM7830283.1"/>
    <property type="molecule type" value="Genomic_DNA"/>
</dbReference>
<sequence length="155" mass="16537">MGVSGTGKTTVGRLLAERLGATFVEGDDLHPAANVAAMRAGFALTDAQRAPWLARVREAMDDASGGTVVACSALRRPYRDVLREARAPVRFAHLVVPPDELARRLAARTGHFMPATLLASQLATLEPLEADEVGMEVFVDATPDQVAARIWAAHP</sequence>